<keyword evidence="7" id="KW-1185">Reference proteome</keyword>
<dbReference type="Proteomes" id="UP000720508">
    <property type="component" value="Unassembled WGS sequence"/>
</dbReference>
<evidence type="ECO:0000256" key="4">
    <source>
        <dbReference type="SAM" id="MobiDB-lite"/>
    </source>
</evidence>
<evidence type="ECO:0000313" key="7">
    <source>
        <dbReference type="Proteomes" id="UP000720508"/>
    </source>
</evidence>
<dbReference type="PANTHER" id="PTHR45527">
    <property type="entry name" value="NONRIBOSOMAL PEPTIDE SYNTHETASE"/>
    <property type="match status" value="1"/>
</dbReference>
<accession>A0ABS6CE30</accession>
<feature type="compositionally biased region" description="Basic and acidic residues" evidence="4">
    <location>
        <begin position="14"/>
        <end position="31"/>
    </location>
</feature>
<evidence type="ECO:0000256" key="1">
    <source>
        <dbReference type="ARBA" id="ARBA00001957"/>
    </source>
</evidence>
<keyword evidence="2" id="KW-0596">Phosphopantetheine</keyword>
<dbReference type="CDD" id="cd19531">
    <property type="entry name" value="LCL_NRPS-like"/>
    <property type="match status" value="1"/>
</dbReference>
<dbReference type="RefSeq" id="WP_216342175.1">
    <property type="nucleotide sequence ID" value="NZ_JAHLEM010000125.1"/>
</dbReference>
<dbReference type="InterPro" id="IPR009081">
    <property type="entry name" value="PP-bd_ACP"/>
</dbReference>
<evidence type="ECO:0000256" key="3">
    <source>
        <dbReference type="ARBA" id="ARBA00022553"/>
    </source>
</evidence>
<comment type="caution">
    <text evidence="6">The sequence shown here is derived from an EMBL/GenBank/DDBJ whole genome shotgun (WGS) entry which is preliminary data.</text>
</comment>
<feature type="region of interest" description="Disordered" evidence="4">
    <location>
        <begin position="618"/>
        <end position="649"/>
    </location>
</feature>
<dbReference type="InterPro" id="IPR025110">
    <property type="entry name" value="AMP-bd_C"/>
</dbReference>
<dbReference type="CDD" id="cd17649">
    <property type="entry name" value="A_NRPS_PvdJ-like"/>
    <property type="match status" value="1"/>
</dbReference>
<reference evidence="6 7" key="1">
    <citation type="submission" date="2021-06" db="EMBL/GenBank/DDBJ databases">
        <authorList>
            <person name="Pan X."/>
        </authorList>
    </citation>
    <scope>NUCLEOTIDE SEQUENCE [LARGE SCALE GENOMIC DNA]</scope>
    <source>
        <strain evidence="6 7">4503</strain>
    </source>
</reference>
<dbReference type="PROSITE" id="PS50075">
    <property type="entry name" value="CARRIER"/>
    <property type="match status" value="1"/>
</dbReference>
<sequence length="1074" mass="114475">MSTSTTAPAVAGEAARREECAHEPVERHARGTPDAPALLCGDRRLSYAELDRRASWLAARLRRLGVGPDVPVGLHLSRSVDLAVAVLAVLKSGGACLPLDPAHPRKRLALALEGSAAPVVLAQRRPAFDATAYPGTVLCLDDMDEDLKQAAGDLEDASGVRLPPSAAPRPQNLAWIAYTSGSTGTPKGVALAHGPLANLARQIGHRLGMGPGERVLQFASIGFSVAAEEMLATWAAGACLVIDPDEALADSARLTAVVERYGVTVLQLTPAYWYEWLRELDQDGTPRPPASLRLLVVGSEQVAVHRVADWLPTGVRLVQEYGATEGTVSQLLYEAPGDAEQVRTWPRLPVGTPLAGVQVRVLDERLRPVPDGRIGELYLAGDCLARGYLGQSAMTAQRFLPDPYAGRPGARMYRTGDLARRRDDGVLEFHGRADHQIKVHGVRIEPGEVESAIGRYPGVAASAVFARTTASGTARLWACVVWEGGQDPAGLRAHLAAVLPRALVPARLCPVPDLPLNPNGKVDRRALPHLPLAEETDPPPGTAPGTALEAAVAGVCALALGVPRVGVDDDVFALGGDSLTATRIAAGLREALALDVRQRTVFDAPTARALARMAGELRRTRGAEGPADAGAGPGTGVRGGADREPERAPLTSSQLRMWLQYRMEPAGAAYNEPVVLRLRGDLRPAALERALRQVVRRHGALRVTIGTEGGQPVQRVAPPGADAFTLRIGDLSGASSPEVDRVLAERATAPFDLARGPLLRADLLRVGPAEHVLALVFHHIVFDGWSIDVLFRELSELYRQAVTGAPAHLPRLPVSYAEYARRHGRPDPAGTDGQLAYWKRALEGAPARTVLAPTRDAAGPRSAGLACALCVGSGVAQRLRELAAAERATAYTVLLAGFLVLVHRESGARDLVVGSLVSGRDHPETAGMIGLFTNTVALRVRLTPGMTFRQMVCRVREVVHGALEHQDVPFDRVVRELKPVRERRRTPLFQMMFSYGGLSARAPDLTGLDVRPVRVETRTAKFDATVVLEEAADGGFTGVLEYDLARYDEATAGRLTAAFTALLAALAEDPDAAL</sequence>
<evidence type="ECO:0000313" key="6">
    <source>
        <dbReference type="EMBL" id="MBU3865111.1"/>
    </source>
</evidence>
<dbReference type="PROSITE" id="PS00455">
    <property type="entry name" value="AMP_BINDING"/>
    <property type="match status" value="1"/>
</dbReference>
<dbReference type="Pfam" id="PF00550">
    <property type="entry name" value="PP-binding"/>
    <property type="match status" value="1"/>
</dbReference>
<dbReference type="InterPro" id="IPR006162">
    <property type="entry name" value="Ppantetheine_attach_site"/>
</dbReference>
<dbReference type="InterPro" id="IPR010071">
    <property type="entry name" value="AA_adenyl_dom"/>
</dbReference>
<feature type="region of interest" description="Disordered" evidence="4">
    <location>
        <begin position="1"/>
        <end position="33"/>
    </location>
</feature>
<dbReference type="InterPro" id="IPR000873">
    <property type="entry name" value="AMP-dep_synth/lig_dom"/>
</dbReference>
<keyword evidence="3" id="KW-0597">Phosphoprotein</keyword>
<dbReference type="NCBIfam" id="TIGR01733">
    <property type="entry name" value="AA-adenyl-dom"/>
    <property type="match status" value="1"/>
</dbReference>
<dbReference type="PROSITE" id="PS00012">
    <property type="entry name" value="PHOSPHOPANTETHEINE"/>
    <property type="match status" value="1"/>
</dbReference>
<dbReference type="PANTHER" id="PTHR45527:SF1">
    <property type="entry name" value="FATTY ACID SYNTHASE"/>
    <property type="match status" value="1"/>
</dbReference>
<comment type="cofactor">
    <cofactor evidence="1">
        <name>pantetheine 4'-phosphate</name>
        <dbReference type="ChEBI" id="CHEBI:47942"/>
    </cofactor>
</comment>
<dbReference type="Pfam" id="PF00668">
    <property type="entry name" value="Condensation"/>
    <property type="match status" value="1"/>
</dbReference>
<dbReference type="EMBL" id="JAHLEM010000125">
    <property type="protein sequence ID" value="MBU3865111.1"/>
    <property type="molecule type" value="Genomic_DNA"/>
</dbReference>
<dbReference type="SMART" id="SM00823">
    <property type="entry name" value="PKS_PP"/>
    <property type="match status" value="1"/>
</dbReference>
<dbReference type="InterPro" id="IPR020806">
    <property type="entry name" value="PKS_PP-bd"/>
</dbReference>
<dbReference type="InterPro" id="IPR020845">
    <property type="entry name" value="AMP-binding_CS"/>
</dbReference>
<protein>
    <submittedName>
        <fullName evidence="6">Amino acid adenylation domain-containing protein</fullName>
    </submittedName>
</protein>
<gene>
    <name evidence="6" type="ORF">KN815_13835</name>
</gene>
<dbReference type="Pfam" id="PF13193">
    <property type="entry name" value="AMP-binding_C"/>
    <property type="match status" value="1"/>
</dbReference>
<dbReference type="InterPro" id="IPR001242">
    <property type="entry name" value="Condensation_dom"/>
</dbReference>
<evidence type="ECO:0000259" key="5">
    <source>
        <dbReference type="PROSITE" id="PS50075"/>
    </source>
</evidence>
<feature type="domain" description="Carrier" evidence="5">
    <location>
        <begin position="543"/>
        <end position="618"/>
    </location>
</feature>
<proteinExistence type="predicted"/>
<dbReference type="Pfam" id="PF00501">
    <property type="entry name" value="AMP-binding"/>
    <property type="match status" value="1"/>
</dbReference>
<name>A0ABS6CE30_9ACTN</name>
<evidence type="ECO:0000256" key="2">
    <source>
        <dbReference type="ARBA" id="ARBA00022450"/>
    </source>
</evidence>
<organism evidence="6 7">
    <name type="scientific">Streptomyces niphimycinicus</name>
    <dbReference type="NCBI Taxonomy" id="2842201"/>
    <lineage>
        <taxon>Bacteria</taxon>
        <taxon>Bacillati</taxon>
        <taxon>Actinomycetota</taxon>
        <taxon>Actinomycetes</taxon>
        <taxon>Kitasatosporales</taxon>
        <taxon>Streptomycetaceae</taxon>
        <taxon>Streptomyces</taxon>
    </lineage>
</organism>